<dbReference type="FunFam" id="2.60.40.1730:FF:000002">
    <property type="entry name" value="Aminopeptidase"/>
    <property type="match status" value="1"/>
</dbReference>
<dbReference type="InterPro" id="IPR045357">
    <property type="entry name" value="Aminopeptidase_N-like_N"/>
</dbReference>
<feature type="domain" description="ERAP1-like C-terminal" evidence="13">
    <location>
        <begin position="522"/>
        <end position="845"/>
    </location>
</feature>
<dbReference type="FunFam" id="1.10.390.10:FF:000001">
    <property type="entry name" value="Aminopeptidase"/>
    <property type="match status" value="1"/>
</dbReference>
<evidence type="ECO:0000259" key="13">
    <source>
        <dbReference type="Pfam" id="PF11838"/>
    </source>
</evidence>
<dbReference type="EMBL" id="KV878360">
    <property type="protein sequence ID" value="OJJ42425.1"/>
    <property type="molecule type" value="Genomic_DNA"/>
</dbReference>
<evidence type="ECO:0000259" key="14">
    <source>
        <dbReference type="Pfam" id="PF17900"/>
    </source>
</evidence>
<dbReference type="FunFam" id="1.25.50.20:FF:000002">
    <property type="entry name" value="Aminopeptidase"/>
    <property type="match status" value="1"/>
</dbReference>
<evidence type="ECO:0000256" key="6">
    <source>
        <dbReference type="ARBA" id="ARBA00022833"/>
    </source>
</evidence>
<dbReference type="Gene3D" id="1.10.390.10">
    <property type="entry name" value="Neutral Protease Domain 2"/>
    <property type="match status" value="1"/>
</dbReference>
<dbReference type="Gene3D" id="2.60.40.1730">
    <property type="entry name" value="tricorn interacting facor f3 domain"/>
    <property type="match status" value="1"/>
</dbReference>
<dbReference type="InterPro" id="IPR024571">
    <property type="entry name" value="ERAP1-like_C_dom"/>
</dbReference>
<evidence type="ECO:0000256" key="10">
    <source>
        <dbReference type="PIRSR" id="PIRSR634016-4"/>
    </source>
</evidence>
<evidence type="ECO:0000256" key="8">
    <source>
        <dbReference type="PIRSR" id="PIRSR634016-1"/>
    </source>
</evidence>
<evidence type="ECO:0000256" key="7">
    <source>
        <dbReference type="ARBA" id="ARBA00023049"/>
    </source>
</evidence>
<feature type="site" description="Transition state stabilizer" evidence="10">
    <location>
        <position position="383"/>
    </location>
</feature>
<dbReference type="Pfam" id="PF11838">
    <property type="entry name" value="ERAP1_C"/>
    <property type="match status" value="1"/>
</dbReference>
<sequence length="898" mass="101386">MSSRLPVNVRPVHYDLGLELDLETCQFQGTVDIRLVVQETTSMITLHAVDLAIHDPRISGVEIPMASLSHNAENQTASIKLEQPLSSGETATLSLRFTGTLDERMAGLYLSRYTDANDKTHRLAVTQMEPTYARRAFPCFDEPALKASFAVTVIAASHLACLSNMDVKSVEYITSNTKRVTFSTSPAMSTYIVAILVGELDMLETDTARIPVRLVAAPGREIDRLGPFALDLTARTLALYEQRFDSPFPLSKMDIVAVPDYVGAMENWGLLVYREADVLVDVASSTAKQRVVPLIQHELAHQWFGNLVTMEWWDGLWLNEGFADWMSRYACDALYPDWRVWEMYVAESLQRGLSLDSLRSSHPLQVAIHREEEIGQIFDAISYTKGACILRMIAGFLGQDEFLRGVQLYIRRHAFGTATTDDLWDALTQSSGGKQDVRQLMSVWTSRVGFPVLTVTEDATANTVHVRQNRFLATGDVQPDEDETLYPVFLGLRTSTGVDSKIHKTLLLTDRECTLKLDSLDFFKLNADHTGFYRTAYTPSRLRRLGQAARQRRLPVVDRVGLVADAAALAAAGYQGTTSVLALLQELQSEPEYFVWKQMVASLASIRAAWIFSPDETMQRALHSFERQLVSAKAHQLGWVIDDDDDDDTHDSHLSRQFKTLLFESAVRAGDERAHEAAMEMFRRFQTDRTAIHADLRAAVFAAAIMTGGEEAYHLVLNEYRTAPTSDQRITALQALGEARDPLLLQRTIDMLLSSEVRLQDMHVPMRSLCTHRDGILALWEWLTLHWETVQSRLSVGLVLFGMVVGLCTSGFTTDEQREQVQRFFQDKACDLFDKALQQSLDEVRMKARWVQRDAEEVKRWLHREGYPIDMVPKQSLPRYAVGLAILGQMYMLGRYFF</sequence>
<accession>A0A1L9S5I6</accession>
<keyword evidence="4 9" id="KW-0479">Metal-binding</keyword>
<dbReference type="STRING" id="1073090.A0A1L9S5I6"/>
<dbReference type="InterPro" id="IPR034016">
    <property type="entry name" value="M1_APN-typ"/>
</dbReference>
<dbReference type="InterPro" id="IPR042097">
    <property type="entry name" value="Aminopeptidase_N-like_N_sf"/>
</dbReference>
<dbReference type="PRINTS" id="PR00756">
    <property type="entry name" value="ALADIPTASE"/>
</dbReference>
<dbReference type="Proteomes" id="UP000184188">
    <property type="component" value="Unassembled WGS sequence"/>
</dbReference>
<dbReference type="OrthoDB" id="10031169at2759"/>
<keyword evidence="7 11" id="KW-0482">Metalloprotease</keyword>
<dbReference type="Gene3D" id="2.60.40.1910">
    <property type="match status" value="1"/>
</dbReference>
<evidence type="ECO:0000256" key="1">
    <source>
        <dbReference type="ARBA" id="ARBA00010136"/>
    </source>
</evidence>
<evidence type="ECO:0000256" key="2">
    <source>
        <dbReference type="ARBA" id="ARBA00022438"/>
    </source>
</evidence>
<dbReference type="FunFam" id="2.60.40.1910:FF:000004">
    <property type="entry name" value="Aminopeptidase"/>
    <property type="match status" value="1"/>
</dbReference>
<evidence type="ECO:0000256" key="5">
    <source>
        <dbReference type="ARBA" id="ARBA00022801"/>
    </source>
</evidence>
<name>A0A1L9S5I6_9EURO</name>
<feature type="binding site" evidence="9">
    <location>
        <position position="301"/>
    </location>
    <ligand>
        <name>Zn(2+)</name>
        <dbReference type="ChEBI" id="CHEBI:29105"/>
        <note>catalytic</note>
    </ligand>
</feature>
<dbReference type="RefSeq" id="XP_022576935.1">
    <property type="nucleotide sequence ID" value="XM_022730145.1"/>
</dbReference>
<dbReference type="EC" id="3.4.11.-" evidence="11"/>
<keyword evidence="5 11" id="KW-0378">Hydrolase</keyword>
<dbReference type="GO" id="GO:0016020">
    <property type="term" value="C:membrane"/>
    <property type="evidence" value="ECO:0007669"/>
    <property type="project" value="TreeGrafter"/>
</dbReference>
<keyword evidence="16" id="KW-1185">Reference proteome</keyword>
<dbReference type="Pfam" id="PF17900">
    <property type="entry name" value="Peptidase_M1_N"/>
    <property type="match status" value="1"/>
</dbReference>
<feature type="domain" description="Aminopeptidase N-like N-terminal" evidence="14">
    <location>
        <begin position="11"/>
        <end position="192"/>
    </location>
</feature>
<comment type="similarity">
    <text evidence="1 11">Belongs to the peptidase M1 family.</text>
</comment>
<evidence type="ECO:0000313" key="16">
    <source>
        <dbReference type="Proteomes" id="UP000184188"/>
    </source>
</evidence>
<keyword evidence="6 9" id="KW-0862">Zinc</keyword>
<keyword evidence="3 11" id="KW-0645">Protease</keyword>
<dbReference type="CDD" id="cd09601">
    <property type="entry name" value="M1_APN-Q_like"/>
    <property type="match status" value="1"/>
</dbReference>
<dbReference type="Gene3D" id="1.25.50.20">
    <property type="match status" value="1"/>
</dbReference>
<dbReference type="GO" id="GO:0008270">
    <property type="term" value="F:zinc ion binding"/>
    <property type="evidence" value="ECO:0007669"/>
    <property type="project" value="UniProtKB-UniRule"/>
</dbReference>
<dbReference type="AlphaFoldDB" id="A0A1L9S5I6"/>
<feature type="binding site" evidence="9">
    <location>
        <position position="320"/>
    </location>
    <ligand>
        <name>Zn(2+)</name>
        <dbReference type="ChEBI" id="CHEBI:29105"/>
        <note>catalytic</note>
    </ligand>
</feature>
<dbReference type="Pfam" id="PF01433">
    <property type="entry name" value="Peptidase_M1"/>
    <property type="match status" value="1"/>
</dbReference>
<dbReference type="InterPro" id="IPR014782">
    <property type="entry name" value="Peptidase_M1_dom"/>
</dbReference>
<dbReference type="InterPro" id="IPR001930">
    <property type="entry name" value="Peptidase_M1"/>
</dbReference>
<feature type="active site" description="Proton acceptor" evidence="8">
    <location>
        <position position="298"/>
    </location>
</feature>
<evidence type="ECO:0000313" key="15">
    <source>
        <dbReference type="EMBL" id="OJJ42425.1"/>
    </source>
</evidence>
<feature type="binding site" evidence="9">
    <location>
        <position position="297"/>
    </location>
    <ligand>
        <name>Zn(2+)</name>
        <dbReference type="ChEBI" id="CHEBI:29105"/>
        <note>catalytic</note>
    </ligand>
</feature>
<keyword evidence="2 11" id="KW-0031">Aminopeptidase</keyword>
<dbReference type="SUPFAM" id="SSF63737">
    <property type="entry name" value="Leukotriene A4 hydrolase N-terminal domain"/>
    <property type="match status" value="1"/>
</dbReference>
<gene>
    <name evidence="15" type="ORF">ASPZODRAFT_77027</name>
</gene>
<evidence type="ECO:0000256" key="3">
    <source>
        <dbReference type="ARBA" id="ARBA00022670"/>
    </source>
</evidence>
<reference evidence="16" key="1">
    <citation type="journal article" date="2017" name="Genome Biol.">
        <title>Comparative genomics reveals high biological diversity and specific adaptations in the industrially and medically important fungal genus Aspergillus.</title>
        <authorList>
            <person name="de Vries R.P."/>
            <person name="Riley R."/>
            <person name="Wiebenga A."/>
            <person name="Aguilar-Osorio G."/>
            <person name="Amillis S."/>
            <person name="Uchima C.A."/>
            <person name="Anderluh G."/>
            <person name="Asadollahi M."/>
            <person name="Askin M."/>
            <person name="Barry K."/>
            <person name="Battaglia E."/>
            <person name="Bayram O."/>
            <person name="Benocci T."/>
            <person name="Braus-Stromeyer S.A."/>
            <person name="Caldana C."/>
            <person name="Canovas D."/>
            <person name="Cerqueira G.C."/>
            <person name="Chen F."/>
            <person name="Chen W."/>
            <person name="Choi C."/>
            <person name="Clum A."/>
            <person name="Dos Santos R.A."/>
            <person name="Damasio A.R."/>
            <person name="Diallinas G."/>
            <person name="Emri T."/>
            <person name="Fekete E."/>
            <person name="Flipphi M."/>
            <person name="Freyberg S."/>
            <person name="Gallo A."/>
            <person name="Gournas C."/>
            <person name="Habgood R."/>
            <person name="Hainaut M."/>
            <person name="Harispe M.L."/>
            <person name="Henrissat B."/>
            <person name="Hilden K.S."/>
            <person name="Hope R."/>
            <person name="Hossain A."/>
            <person name="Karabika E."/>
            <person name="Karaffa L."/>
            <person name="Karanyi Z."/>
            <person name="Krasevec N."/>
            <person name="Kuo A."/>
            <person name="Kusch H."/>
            <person name="LaButti K."/>
            <person name="Lagendijk E.L."/>
            <person name="Lapidus A."/>
            <person name="Levasseur A."/>
            <person name="Lindquist E."/>
            <person name="Lipzen A."/>
            <person name="Logrieco A.F."/>
            <person name="MacCabe A."/>
            <person name="Maekelae M.R."/>
            <person name="Malavazi I."/>
            <person name="Melin P."/>
            <person name="Meyer V."/>
            <person name="Mielnichuk N."/>
            <person name="Miskei M."/>
            <person name="Molnar A.P."/>
            <person name="Mule G."/>
            <person name="Ngan C.Y."/>
            <person name="Orejas M."/>
            <person name="Orosz E."/>
            <person name="Ouedraogo J.P."/>
            <person name="Overkamp K.M."/>
            <person name="Park H.-S."/>
            <person name="Perrone G."/>
            <person name="Piumi F."/>
            <person name="Punt P.J."/>
            <person name="Ram A.F."/>
            <person name="Ramon A."/>
            <person name="Rauscher S."/>
            <person name="Record E."/>
            <person name="Riano-Pachon D.M."/>
            <person name="Robert V."/>
            <person name="Roehrig J."/>
            <person name="Ruller R."/>
            <person name="Salamov A."/>
            <person name="Salih N.S."/>
            <person name="Samson R.A."/>
            <person name="Sandor E."/>
            <person name="Sanguinetti M."/>
            <person name="Schuetze T."/>
            <person name="Sepcic K."/>
            <person name="Shelest E."/>
            <person name="Sherlock G."/>
            <person name="Sophianopoulou V."/>
            <person name="Squina F.M."/>
            <person name="Sun H."/>
            <person name="Susca A."/>
            <person name="Todd R.B."/>
            <person name="Tsang A."/>
            <person name="Unkles S.E."/>
            <person name="van de Wiele N."/>
            <person name="van Rossen-Uffink D."/>
            <person name="Oliveira J.V."/>
            <person name="Vesth T.C."/>
            <person name="Visser J."/>
            <person name="Yu J.-H."/>
            <person name="Zhou M."/>
            <person name="Andersen M.R."/>
            <person name="Archer D.B."/>
            <person name="Baker S.E."/>
            <person name="Benoit I."/>
            <person name="Brakhage A.A."/>
            <person name="Braus G.H."/>
            <person name="Fischer R."/>
            <person name="Frisvad J.C."/>
            <person name="Goldman G.H."/>
            <person name="Houbraken J."/>
            <person name="Oakley B."/>
            <person name="Pocsi I."/>
            <person name="Scazzocchio C."/>
            <person name="Seiboth B."/>
            <person name="vanKuyk P.A."/>
            <person name="Wortman J."/>
            <person name="Dyer P.S."/>
            <person name="Grigoriev I.V."/>
        </authorList>
    </citation>
    <scope>NUCLEOTIDE SEQUENCE [LARGE SCALE GENOMIC DNA]</scope>
    <source>
        <strain evidence="16">CBS 506.65</strain>
    </source>
</reference>
<dbReference type="GO" id="GO:0006508">
    <property type="term" value="P:proteolysis"/>
    <property type="evidence" value="ECO:0007669"/>
    <property type="project" value="UniProtKB-KW"/>
</dbReference>
<dbReference type="VEuPathDB" id="FungiDB:ASPZODRAFT_77027"/>
<dbReference type="GO" id="GO:0005737">
    <property type="term" value="C:cytoplasm"/>
    <property type="evidence" value="ECO:0007669"/>
    <property type="project" value="TreeGrafter"/>
</dbReference>
<dbReference type="GO" id="GO:0042277">
    <property type="term" value="F:peptide binding"/>
    <property type="evidence" value="ECO:0007669"/>
    <property type="project" value="TreeGrafter"/>
</dbReference>
<feature type="domain" description="Peptidase M1 membrane alanine aminopeptidase" evidence="12">
    <location>
        <begin position="228"/>
        <end position="444"/>
    </location>
</feature>
<comment type="cofactor">
    <cofactor evidence="9 11">
        <name>Zn(2+)</name>
        <dbReference type="ChEBI" id="CHEBI:29105"/>
    </cofactor>
    <text evidence="9 11">Binds 1 zinc ion per subunit.</text>
</comment>
<dbReference type="SUPFAM" id="SSF55486">
    <property type="entry name" value="Metalloproteases ('zincins'), catalytic domain"/>
    <property type="match status" value="1"/>
</dbReference>
<proteinExistence type="inferred from homology"/>
<evidence type="ECO:0000256" key="4">
    <source>
        <dbReference type="ARBA" id="ARBA00022723"/>
    </source>
</evidence>
<dbReference type="GeneID" id="34616609"/>
<dbReference type="GO" id="GO:0043171">
    <property type="term" value="P:peptide catabolic process"/>
    <property type="evidence" value="ECO:0007669"/>
    <property type="project" value="TreeGrafter"/>
</dbReference>
<evidence type="ECO:0000256" key="11">
    <source>
        <dbReference type="RuleBase" id="RU364040"/>
    </source>
</evidence>
<dbReference type="PANTHER" id="PTHR11533:SF174">
    <property type="entry name" value="PUROMYCIN-SENSITIVE AMINOPEPTIDASE-RELATED"/>
    <property type="match status" value="1"/>
</dbReference>
<dbReference type="GO" id="GO:0070006">
    <property type="term" value="F:metalloaminopeptidase activity"/>
    <property type="evidence" value="ECO:0007669"/>
    <property type="project" value="TreeGrafter"/>
</dbReference>
<evidence type="ECO:0000256" key="9">
    <source>
        <dbReference type="PIRSR" id="PIRSR634016-3"/>
    </source>
</evidence>
<organism evidence="15 16">
    <name type="scientific">Penicilliopsis zonata CBS 506.65</name>
    <dbReference type="NCBI Taxonomy" id="1073090"/>
    <lineage>
        <taxon>Eukaryota</taxon>
        <taxon>Fungi</taxon>
        <taxon>Dikarya</taxon>
        <taxon>Ascomycota</taxon>
        <taxon>Pezizomycotina</taxon>
        <taxon>Eurotiomycetes</taxon>
        <taxon>Eurotiomycetidae</taxon>
        <taxon>Eurotiales</taxon>
        <taxon>Aspergillaceae</taxon>
        <taxon>Penicilliopsis</taxon>
    </lineage>
</organism>
<dbReference type="InterPro" id="IPR050344">
    <property type="entry name" value="Peptidase_M1_aminopeptidases"/>
</dbReference>
<protein>
    <recommendedName>
        <fullName evidence="11">Aminopeptidase</fullName>
        <ecNumber evidence="11">3.4.11.-</ecNumber>
    </recommendedName>
</protein>
<evidence type="ECO:0000259" key="12">
    <source>
        <dbReference type="Pfam" id="PF01433"/>
    </source>
</evidence>
<dbReference type="PANTHER" id="PTHR11533">
    <property type="entry name" value="PROTEASE M1 ZINC METALLOPROTEASE"/>
    <property type="match status" value="1"/>
</dbReference>
<dbReference type="InterPro" id="IPR027268">
    <property type="entry name" value="Peptidase_M4/M1_CTD_sf"/>
</dbReference>